<name>A0A7I4EWA0_PHYPA</name>
<dbReference type="AlphaFoldDB" id="A0A7I4EWA0"/>
<dbReference type="EnsemblPlants" id="Pp3c14_19920V3.1">
    <property type="protein sequence ID" value="PAC:32962418.CDS.1"/>
    <property type="gene ID" value="Pp3c14_19920"/>
</dbReference>
<reference evidence="1 2" key="2">
    <citation type="journal article" date="2018" name="Plant J.">
        <title>The Physcomitrella patens chromosome-scale assembly reveals moss genome structure and evolution.</title>
        <authorList>
            <person name="Lang D."/>
            <person name="Ullrich K.K."/>
            <person name="Murat F."/>
            <person name="Fuchs J."/>
            <person name="Jenkins J."/>
            <person name="Haas F.B."/>
            <person name="Piednoel M."/>
            <person name="Gundlach H."/>
            <person name="Van Bel M."/>
            <person name="Meyberg R."/>
            <person name="Vives C."/>
            <person name="Morata J."/>
            <person name="Symeonidi A."/>
            <person name="Hiss M."/>
            <person name="Muchero W."/>
            <person name="Kamisugi Y."/>
            <person name="Saleh O."/>
            <person name="Blanc G."/>
            <person name="Decker E.L."/>
            <person name="van Gessel N."/>
            <person name="Grimwood J."/>
            <person name="Hayes R.D."/>
            <person name="Graham S.W."/>
            <person name="Gunter L.E."/>
            <person name="McDaniel S.F."/>
            <person name="Hoernstein S.N.W."/>
            <person name="Larsson A."/>
            <person name="Li F.W."/>
            <person name="Perroud P.F."/>
            <person name="Phillips J."/>
            <person name="Ranjan P."/>
            <person name="Rokshar D.S."/>
            <person name="Rothfels C.J."/>
            <person name="Schneider L."/>
            <person name="Shu S."/>
            <person name="Stevenson D.W."/>
            <person name="Thummler F."/>
            <person name="Tillich M."/>
            <person name="Villarreal Aguilar J.C."/>
            <person name="Widiez T."/>
            <person name="Wong G.K."/>
            <person name="Wymore A."/>
            <person name="Zhang Y."/>
            <person name="Zimmer A.D."/>
            <person name="Quatrano R.S."/>
            <person name="Mayer K.F.X."/>
            <person name="Goodstein D."/>
            <person name="Casacuberta J.M."/>
            <person name="Vandepoele K."/>
            <person name="Reski R."/>
            <person name="Cuming A.C."/>
            <person name="Tuskan G.A."/>
            <person name="Maumus F."/>
            <person name="Salse J."/>
            <person name="Schmutz J."/>
            <person name="Rensing S.A."/>
        </authorList>
    </citation>
    <scope>NUCLEOTIDE SEQUENCE [LARGE SCALE GENOMIC DNA]</scope>
    <source>
        <strain evidence="1 2">cv. Gransden 2004</strain>
    </source>
</reference>
<protein>
    <recommendedName>
        <fullName evidence="3">Reverse transcriptase Ty1/copia-type domain-containing protein</fullName>
    </recommendedName>
</protein>
<dbReference type="CDD" id="cd09272">
    <property type="entry name" value="RNase_HI_RT_Ty1"/>
    <property type="match status" value="1"/>
</dbReference>
<evidence type="ECO:0000313" key="2">
    <source>
        <dbReference type="Proteomes" id="UP000006727"/>
    </source>
</evidence>
<dbReference type="Proteomes" id="UP000006727">
    <property type="component" value="Chromosome 14"/>
</dbReference>
<reference evidence="1" key="3">
    <citation type="submission" date="2020-12" db="UniProtKB">
        <authorList>
            <consortium name="EnsemblPlants"/>
        </authorList>
    </citation>
    <scope>IDENTIFICATION</scope>
</reference>
<keyword evidence="2" id="KW-1185">Reference proteome</keyword>
<evidence type="ECO:0000313" key="1">
    <source>
        <dbReference type="EnsemblPlants" id="PAC:32962418.CDS.1"/>
    </source>
</evidence>
<reference evidence="1 2" key="1">
    <citation type="journal article" date="2008" name="Science">
        <title>The Physcomitrella genome reveals evolutionary insights into the conquest of land by plants.</title>
        <authorList>
            <person name="Rensing S."/>
            <person name="Lang D."/>
            <person name="Zimmer A."/>
            <person name="Terry A."/>
            <person name="Salamov A."/>
            <person name="Shapiro H."/>
            <person name="Nishiyama T."/>
            <person name="Perroud P.-F."/>
            <person name="Lindquist E."/>
            <person name="Kamisugi Y."/>
            <person name="Tanahashi T."/>
            <person name="Sakakibara K."/>
            <person name="Fujita T."/>
            <person name="Oishi K."/>
            <person name="Shin-I T."/>
            <person name="Kuroki Y."/>
            <person name="Toyoda A."/>
            <person name="Suzuki Y."/>
            <person name="Hashimoto A."/>
            <person name="Yamaguchi K."/>
            <person name="Sugano A."/>
            <person name="Kohara Y."/>
            <person name="Fujiyama A."/>
            <person name="Anterola A."/>
            <person name="Aoki S."/>
            <person name="Ashton N."/>
            <person name="Barbazuk W.B."/>
            <person name="Barker E."/>
            <person name="Bennetzen J."/>
            <person name="Bezanilla M."/>
            <person name="Blankenship R."/>
            <person name="Cho S.H."/>
            <person name="Dutcher S."/>
            <person name="Estelle M."/>
            <person name="Fawcett J.A."/>
            <person name="Gundlach H."/>
            <person name="Hanada K."/>
            <person name="Heyl A."/>
            <person name="Hicks K.A."/>
            <person name="Hugh J."/>
            <person name="Lohr M."/>
            <person name="Mayer K."/>
            <person name="Melkozernov A."/>
            <person name="Murata T."/>
            <person name="Nelson D."/>
            <person name="Pils B."/>
            <person name="Prigge M."/>
            <person name="Reiss B."/>
            <person name="Renner T."/>
            <person name="Rombauts S."/>
            <person name="Rushton P."/>
            <person name="Sanderfoot A."/>
            <person name="Schween G."/>
            <person name="Shiu S.-H."/>
            <person name="Stueber K."/>
            <person name="Theodoulou F.L."/>
            <person name="Tu H."/>
            <person name="Van de Peer Y."/>
            <person name="Verrier P.J."/>
            <person name="Waters E."/>
            <person name="Wood A."/>
            <person name="Yang L."/>
            <person name="Cove D."/>
            <person name="Cuming A."/>
            <person name="Hasebe M."/>
            <person name="Lucas S."/>
            <person name="Mishler D.B."/>
            <person name="Reski R."/>
            <person name="Grigoriev I."/>
            <person name="Quatrano R.S."/>
            <person name="Boore J.L."/>
        </authorList>
    </citation>
    <scope>NUCLEOTIDE SEQUENCE [LARGE SCALE GENOMIC DNA]</scope>
    <source>
        <strain evidence="1 2">cv. Gransden 2004</strain>
    </source>
</reference>
<accession>A0A7I4EWA0</accession>
<evidence type="ECO:0008006" key="3">
    <source>
        <dbReference type="Google" id="ProtNLM"/>
    </source>
</evidence>
<dbReference type="PANTHER" id="PTHR11439">
    <property type="entry name" value="GAG-POL-RELATED RETROTRANSPOSON"/>
    <property type="match status" value="1"/>
</dbReference>
<dbReference type="PANTHER" id="PTHR11439:SF483">
    <property type="entry name" value="PEPTIDE SYNTHASE GLIP-LIKE, PUTATIVE (AFU_ORTHOLOGUE AFUA_3G12920)-RELATED"/>
    <property type="match status" value="1"/>
</dbReference>
<proteinExistence type="predicted"/>
<dbReference type="EMBL" id="ABEU02000014">
    <property type="status" value="NOT_ANNOTATED_CDS"/>
    <property type="molecule type" value="Genomic_DNA"/>
</dbReference>
<dbReference type="InParanoid" id="A0A7I4EWA0"/>
<organism evidence="1 2">
    <name type="scientific">Physcomitrium patens</name>
    <name type="common">Spreading-leaved earth moss</name>
    <name type="synonym">Physcomitrella patens</name>
    <dbReference type="NCBI Taxonomy" id="3218"/>
    <lineage>
        <taxon>Eukaryota</taxon>
        <taxon>Viridiplantae</taxon>
        <taxon>Streptophyta</taxon>
        <taxon>Embryophyta</taxon>
        <taxon>Bryophyta</taxon>
        <taxon>Bryophytina</taxon>
        <taxon>Bryopsida</taxon>
        <taxon>Funariidae</taxon>
        <taxon>Funariales</taxon>
        <taxon>Funariaceae</taxon>
        <taxon>Physcomitrium</taxon>
    </lineage>
</organism>
<sequence>MNQRSYAHQVLEYFGMENCAPATTPMQELMVDLNAEPCDLTCYCSMVGKLNHLTHTRFDISTTVGICSRFLACHQQLHLQAAGRVITNIKHTSDYGILYLSKPNTNITGFVDTDWARDMTDGRSTMGFIFMLGSSPITWLLKKQPKVAMSSIELEYIGLSTTSKEAAWLAKLTSDFGLQT</sequence>
<dbReference type="Gramene" id="Pp3c14_19920V3.1">
    <property type="protein sequence ID" value="PAC:32962418.CDS.1"/>
    <property type="gene ID" value="Pp3c14_19920"/>
</dbReference>